<comment type="subcellular location">
    <subcellularLocation>
        <location evidence="1">Cell envelope</location>
    </subcellularLocation>
</comment>
<protein>
    <submittedName>
        <fullName evidence="7">ABC transporter substrate-binding protein</fullName>
    </submittedName>
</protein>
<name>A0ABS6E6Z1_9FIRM</name>
<evidence type="ECO:0000256" key="4">
    <source>
        <dbReference type="RuleBase" id="RU003744"/>
    </source>
</evidence>
<dbReference type="Pfam" id="PF00497">
    <property type="entry name" value="SBP_bac_3"/>
    <property type="match status" value="1"/>
</dbReference>
<gene>
    <name evidence="7" type="ORF">KQI42_08320</name>
</gene>
<evidence type="ECO:0000256" key="1">
    <source>
        <dbReference type="ARBA" id="ARBA00004196"/>
    </source>
</evidence>
<evidence type="ECO:0000256" key="5">
    <source>
        <dbReference type="SAM" id="SignalP"/>
    </source>
</evidence>
<reference evidence="7 8" key="1">
    <citation type="submission" date="2021-06" db="EMBL/GenBank/DDBJ databases">
        <authorList>
            <person name="Sun Q."/>
            <person name="Li D."/>
        </authorList>
    </citation>
    <scope>NUCLEOTIDE SEQUENCE [LARGE SCALE GENOMIC DNA]</scope>
    <source>
        <strain evidence="7 8">MSJ-40</strain>
    </source>
</reference>
<accession>A0ABS6E6Z1</accession>
<proteinExistence type="inferred from homology"/>
<comment type="similarity">
    <text evidence="2 4">Belongs to the bacterial solute-binding protein 3 family.</text>
</comment>
<comment type="caution">
    <text evidence="7">The sequence shown here is derived from an EMBL/GenBank/DDBJ whole genome shotgun (WGS) entry which is preliminary data.</text>
</comment>
<dbReference type="InterPro" id="IPR001638">
    <property type="entry name" value="Solute-binding_3/MltF_N"/>
</dbReference>
<organism evidence="7 8">
    <name type="scientific">Tissierella simiarum</name>
    <dbReference type="NCBI Taxonomy" id="2841534"/>
    <lineage>
        <taxon>Bacteria</taxon>
        <taxon>Bacillati</taxon>
        <taxon>Bacillota</taxon>
        <taxon>Tissierellia</taxon>
        <taxon>Tissierellales</taxon>
        <taxon>Tissierellaceae</taxon>
        <taxon>Tissierella</taxon>
    </lineage>
</organism>
<keyword evidence="8" id="KW-1185">Reference proteome</keyword>
<dbReference type="PROSITE" id="PS51257">
    <property type="entry name" value="PROKAR_LIPOPROTEIN"/>
    <property type="match status" value="1"/>
</dbReference>
<sequence length="265" mass="29521">MTKKFKNVAVLVLALSIVITFTGCSKKSEETSNDVSWENVKDNGKITVGLCAAYPPFESRNDKTGELEGFDIDLAKLLGSELGIEVEIKDAEWPALLGGLNKGDFDVLITCMSKREAAAENVNMSDVYYELNDVIIVKEGRNDINSIEDLKNKIVGVQLGSGSEQVVDKLDGLKEVKRYDYNPEAFIDLENDRIDCVVVGYAYAVNYMKENEGFRLVDEALESAEIVMVLRQGEDGLTNKLNESLSKIKENGKYDEILNKWLKVN</sequence>
<dbReference type="Proteomes" id="UP000749471">
    <property type="component" value="Unassembled WGS sequence"/>
</dbReference>
<dbReference type="CDD" id="cd13530">
    <property type="entry name" value="PBP2_peptides_like"/>
    <property type="match status" value="1"/>
</dbReference>
<keyword evidence="3 5" id="KW-0732">Signal</keyword>
<evidence type="ECO:0000313" key="7">
    <source>
        <dbReference type="EMBL" id="MBU5438009.1"/>
    </source>
</evidence>
<feature type="signal peptide" evidence="5">
    <location>
        <begin position="1"/>
        <end position="22"/>
    </location>
</feature>
<evidence type="ECO:0000256" key="3">
    <source>
        <dbReference type="ARBA" id="ARBA00022729"/>
    </source>
</evidence>
<evidence type="ECO:0000256" key="2">
    <source>
        <dbReference type="ARBA" id="ARBA00010333"/>
    </source>
</evidence>
<dbReference type="RefSeq" id="WP_216518731.1">
    <property type="nucleotide sequence ID" value="NZ_JAHLPM010000006.1"/>
</dbReference>
<evidence type="ECO:0000259" key="6">
    <source>
        <dbReference type="SMART" id="SM00062"/>
    </source>
</evidence>
<dbReference type="PANTHER" id="PTHR35936:SF34">
    <property type="entry name" value="ABC TRANSPORTER EXTRACELLULAR-BINDING PROTEIN YCKB-RELATED"/>
    <property type="match status" value="1"/>
</dbReference>
<feature type="chain" id="PRO_5045444044" evidence="5">
    <location>
        <begin position="23"/>
        <end position="265"/>
    </location>
</feature>
<feature type="domain" description="Solute-binding protein family 3/N-terminal" evidence="6">
    <location>
        <begin position="45"/>
        <end position="265"/>
    </location>
</feature>
<dbReference type="PANTHER" id="PTHR35936">
    <property type="entry name" value="MEMBRANE-BOUND LYTIC MUREIN TRANSGLYCOSYLASE F"/>
    <property type="match status" value="1"/>
</dbReference>
<dbReference type="EMBL" id="JAHLPM010000006">
    <property type="protein sequence ID" value="MBU5438009.1"/>
    <property type="molecule type" value="Genomic_DNA"/>
</dbReference>
<dbReference type="InterPro" id="IPR018313">
    <property type="entry name" value="SBP_3_CS"/>
</dbReference>
<evidence type="ECO:0000313" key="8">
    <source>
        <dbReference type="Proteomes" id="UP000749471"/>
    </source>
</evidence>
<dbReference type="SMART" id="SM00062">
    <property type="entry name" value="PBPb"/>
    <property type="match status" value="1"/>
</dbReference>
<dbReference type="PROSITE" id="PS01039">
    <property type="entry name" value="SBP_BACTERIAL_3"/>
    <property type="match status" value="1"/>
</dbReference>